<dbReference type="SUPFAM" id="SSF56176">
    <property type="entry name" value="FAD-binding/transporter-associated domain-like"/>
    <property type="match status" value="1"/>
</dbReference>
<comment type="caution">
    <text evidence="11">The sequence shown here is derived from an EMBL/GenBank/DDBJ whole genome shotgun (WGS) entry which is preliminary data.</text>
</comment>
<dbReference type="PANTHER" id="PTHR32448">
    <property type="entry name" value="OS08G0158400 PROTEIN"/>
    <property type="match status" value="1"/>
</dbReference>
<dbReference type="InterPro" id="IPR006094">
    <property type="entry name" value="Oxid_FAD_bind_N"/>
</dbReference>
<dbReference type="InterPro" id="IPR016169">
    <property type="entry name" value="FAD-bd_PCMH_sub2"/>
</dbReference>
<keyword evidence="7" id="KW-0560">Oxidoreductase</keyword>
<evidence type="ECO:0000256" key="8">
    <source>
        <dbReference type="ARBA" id="ARBA00023180"/>
    </source>
</evidence>
<dbReference type="Pfam" id="PF08031">
    <property type="entry name" value="BBE"/>
    <property type="match status" value="1"/>
</dbReference>
<dbReference type="EMBL" id="JBBPBM010000013">
    <property type="protein sequence ID" value="KAK8561799.1"/>
    <property type="molecule type" value="Genomic_DNA"/>
</dbReference>
<keyword evidence="4 9" id="KW-0732">Signal</keyword>
<keyword evidence="5" id="KW-0547">Nucleotide-binding</keyword>
<keyword evidence="12" id="KW-1185">Reference proteome</keyword>
<evidence type="ECO:0000256" key="4">
    <source>
        <dbReference type="ARBA" id="ARBA00022729"/>
    </source>
</evidence>
<evidence type="ECO:0000313" key="11">
    <source>
        <dbReference type="EMBL" id="KAK8561799.1"/>
    </source>
</evidence>
<dbReference type="Proteomes" id="UP001472677">
    <property type="component" value="Unassembled WGS sequence"/>
</dbReference>
<feature type="chain" id="PRO_5047443416" description="FAD-binding PCMH-type domain-containing protein" evidence="9">
    <location>
        <begin position="18"/>
        <end position="510"/>
    </location>
</feature>
<feature type="domain" description="FAD-binding PCMH-type" evidence="10">
    <location>
        <begin position="54"/>
        <end position="228"/>
    </location>
</feature>
<keyword evidence="8" id="KW-0325">Glycoprotein</keyword>
<evidence type="ECO:0000256" key="6">
    <source>
        <dbReference type="ARBA" id="ARBA00022827"/>
    </source>
</evidence>
<keyword evidence="6" id="KW-0274">FAD</keyword>
<keyword evidence="3" id="KW-0285">Flavoprotein</keyword>
<evidence type="ECO:0000259" key="10">
    <source>
        <dbReference type="PROSITE" id="PS51387"/>
    </source>
</evidence>
<dbReference type="Gene3D" id="3.40.462.20">
    <property type="match status" value="1"/>
</dbReference>
<dbReference type="InterPro" id="IPR036318">
    <property type="entry name" value="FAD-bd_PCMH-like_sf"/>
</dbReference>
<evidence type="ECO:0000313" key="12">
    <source>
        <dbReference type="Proteomes" id="UP001472677"/>
    </source>
</evidence>
<dbReference type="Gene3D" id="3.30.43.10">
    <property type="entry name" value="Uridine Diphospho-n-acetylenolpyruvylglucosamine Reductase, domain 2"/>
    <property type="match status" value="1"/>
</dbReference>
<dbReference type="InterPro" id="IPR016167">
    <property type="entry name" value="FAD-bd_PCMH_sub1"/>
</dbReference>
<dbReference type="PROSITE" id="PS51387">
    <property type="entry name" value="FAD_PCMH"/>
    <property type="match status" value="1"/>
</dbReference>
<evidence type="ECO:0000256" key="3">
    <source>
        <dbReference type="ARBA" id="ARBA00022630"/>
    </source>
</evidence>
<dbReference type="InterPro" id="IPR016166">
    <property type="entry name" value="FAD-bd_PCMH"/>
</dbReference>
<organism evidence="11 12">
    <name type="scientific">Hibiscus sabdariffa</name>
    <name type="common">roselle</name>
    <dbReference type="NCBI Taxonomy" id="183260"/>
    <lineage>
        <taxon>Eukaryota</taxon>
        <taxon>Viridiplantae</taxon>
        <taxon>Streptophyta</taxon>
        <taxon>Embryophyta</taxon>
        <taxon>Tracheophyta</taxon>
        <taxon>Spermatophyta</taxon>
        <taxon>Magnoliopsida</taxon>
        <taxon>eudicotyledons</taxon>
        <taxon>Gunneridae</taxon>
        <taxon>Pentapetalae</taxon>
        <taxon>rosids</taxon>
        <taxon>malvids</taxon>
        <taxon>Malvales</taxon>
        <taxon>Malvaceae</taxon>
        <taxon>Malvoideae</taxon>
        <taxon>Hibiscus</taxon>
    </lineage>
</organism>
<accession>A0ABR2EK67</accession>
<evidence type="ECO:0000256" key="5">
    <source>
        <dbReference type="ARBA" id="ARBA00022741"/>
    </source>
</evidence>
<comment type="cofactor">
    <cofactor evidence="1">
        <name>FAD</name>
        <dbReference type="ChEBI" id="CHEBI:57692"/>
    </cofactor>
</comment>
<protein>
    <recommendedName>
        <fullName evidence="10">FAD-binding PCMH-type domain-containing protein</fullName>
    </recommendedName>
</protein>
<reference evidence="11 12" key="1">
    <citation type="journal article" date="2024" name="G3 (Bethesda)">
        <title>Genome assembly of Hibiscus sabdariffa L. provides insights into metabolisms of medicinal natural products.</title>
        <authorList>
            <person name="Kim T."/>
        </authorList>
    </citation>
    <scope>NUCLEOTIDE SEQUENCE [LARGE SCALE GENOMIC DNA]</scope>
    <source>
        <strain evidence="11">TK-2024</strain>
        <tissue evidence="11">Old leaves</tissue>
    </source>
</reference>
<dbReference type="Gene3D" id="3.30.465.10">
    <property type="match status" value="1"/>
</dbReference>
<proteinExistence type="inferred from homology"/>
<dbReference type="Pfam" id="PF01565">
    <property type="entry name" value="FAD_binding_4"/>
    <property type="match status" value="1"/>
</dbReference>
<evidence type="ECO:0000256" key="1">
    <source>
        <dbReference type="ARBA" id="ARBA00001974"/>
    </source>
</evidence>
<name>A0ABR2EK67_9ROSI</name>
<comment type="similarity">
    <text evidence="2">Belongs to the oxygen-dependent FAD-linked oxidoreductase family.</text>
</comment>
<evidence type="ECO:0000256" key="9">
    <source>
        <dbReference type="SAM" id="SignalP"/>
    </source>
</evidence>
<feature type="signal peptide" evidence="9">
    <location>
        <begin position="1"/>
        <end position="17"/>
    </location>
</feature>
<gene>
    <name evidence="11" type="ORF">V6N12_048859</name>
</gene>
<evidence type="ECO:0000256" key="2">
    <source>
        <dbReference type="ARBA" id="ARBA00005466"/>
    </source>
</evidence>
<sequence length="510" mass="57479">MTISISFSLVFFNLCLNKYIPSHNASAIVFSKSNPSYSSLYRAYMRNSRFSTNSTPKPAVIITPLEESHVSAAVICTQKVGFHLKVRGGGHDYEGLSYVSDEPFFMLDMFNMRSISVDIANEMAWVQAGATLGELYYNIWQRSNVHGFPAGVCPTVGAAGHISGAGYGTMLRKYGVSADQVVDAKIVDVNGKILNRQAMGEDLFWAIRGGGAASFGVVLAYKVKLVSVPETVTVFRVERFLGDNDTTDIAFKWQSVAPATDKNLFMRMLLQPMPRNNRTTLRVTIKALYLGDANGVVALLGNEFPELQLTKEQCIEMRWIDSVLWWANFEVGTPLTKLLDRDANYAFFLKRKSDYVQTPIPRDGLELLWEKIIELRHVGMGLNPYGGRMSEIKATEIALPHRAGNLYKIQYGINWEEPGDDADMDYRSRARKLHKFMTQFVSKNPRRAYLNYRDIDIGTTKSWSYEEGKVYGESYYNGNYDRLVDVKTATDPNNFFRNAQSIPPRSSKTT</sequence>
<evidence type="ECO:0000256" key="7">
    <source>
        <dbReference type="ARBA" id="ARBA00023002"/>
    </source>
</evidence>
<dbReference type="InterPro" id="IPR012951">
    <property type="entry name" value="BBE"/>
</dbReference>